<keyword evidence="2" id="KW-1185">Reference proteome</keyword>
<feature type="non-terminal residue" evidence="1">
    <location>
        <position position="71"/>
    </location>
</feature>
<dbReference type="Proteomes" id="UP000055024">
    <property type="component" value="Unassembled WGS sequence"/>
</dbReference>
<evidence type="ECO:0000313" key="1">
    <source>
        <dbReference type="EMBL" id="KRZ00045.1"/>
    </source>
</evidence>
<accession>A0A0V1GP12</accession>
<organism evidence="1 2">
    <name type="scientific">Trichinella zimbabwensis</name>
    <dbReference type="NCBI Taxonomy" id="268475"/>
    <lineage>
        <taxon>Eukaryota</taxon>
        <taxon>Metazoa</taxon>
        <taxon>Ecdysozoa</taxon>
        <taxon>Nematoda</taxon>
        <taxon>Enoplea</taxon>
        <taxon>Dorylaimia</taxon>
        <taxon>Trichinellida</taxon>
        <taxon>Trichinellidae</taxon>
        <taxon>Trichinella</taxon>
    </lineage>
</organism>
<evidence type="ECO:0000313" key="2">
    <source>
        <dbReference type="Proteomes" id="UP000055024"/>
    </source>
</evidence>
<gene>
    <name evidence="1" type="ORF">T11_8066</name>
</gene>
<dbReference type="EMBL" id="JYDP01000597">
    <property type="protein sequence ID" value="KRZ00045.1"/>
    <property type="molecule type" value="Genomic_DNA"/>
</dbReference>
<dbReference type="OrthoDB" id="10580594at2759"/>
<proteinExistence type="predicted"/>
<name>A0A0V1GP12_9BILA</name>
<comment type="caution">
    <text evidence="1">The sequence shown here is derived from an EMBL/GenBank/DDBJ whole genome shotgun (WGS) entry which is preliminary data.</text>
</comment>
<dbReference type="AlphaFoldDB" id="A0A0V1GP12"/>
<reference evidence="1 2" key="1">
    <citation type="submission" date="2015-01" db="EMBL/GenBank/DDBJ databases">
        <title>Evolution of Trichinella species and genotypes.</title>
        <authorList>
            <person name="Korhonen P.K."/>
            <person name="Edoardo P."/>
            <person name="Giuseppe L.R."/>
            <person name="Gasser R.B."/>
        </authorList>
    </citation>
    <scope>NUCLEOTIDE SEQUENCE [LARGE SCALE GENOMIC DNA]</scope>
    <source>
        <strain evidence="1">ISS1029</strain>
    </source>
</reference>
<sequence length="71" mass="7859">MVLAFVYQCAERSDCGCLAYSPFYGEKTTQSAGISLPCCPQLAAVRSECTTSSRFSVTVIRHPVRWCKPYS</sequence>
<protein>
    <submittedName>
        <fullName evidence="1">Uncharacterized protein</fullName>
    </submittedName>
</protein>